<evidence type="ECO:0000256" key="2">
    <source>
        <dbReference type="SAM" id="MobiDB-lite"/>
    </source>
</evidence>
<dbReference type="Proteomes" id="UP001162734">
    <property type="component" value="Chromosome"/>
</dbReference>
<evidence type="ECO:0000313" key="4">
    <source>
        <dbReference type="EMBL" id="BDG10855.1"/>
    </source>
</evidence>
<name>A0ABM7XG24_9BACT</name>
<protein>
    <submittedName>
        <fullName evidence="4">Epimerase</fullName>
    </submittedName>
</protein>
<keyword evidence="5" id="KW-1185">Reference proteome</keyword>
<dbReference type="RefSeq" id="WP_248343445.1">
    <property type="nucleotide sequence ID" value="NZ_AP025592.1"/>
</dbReference>
<accession>A0ABM7XG24</accession>
<dbReference type="Gene3D" id="3.40.50.720">
    <property type="entry name" value="NAD(P)-binding Rossmann-like Domain"/>
    <property type="match status" value="1"/>
</dbReference>
<sequence>MSQRILVTGAAGFIGSHVSAMLLARGDEVVGLDNFDPYYAPANKRANVEELASGPNGSAFRLVEGDIRDRALVEKLFAEGIDAVVHLAALVGVRASLEIPHDYLDVNLTGTLNLLEAARRRPVRNFVLASTSSAYGNTAIQPFIETDPADRPLAPYAASKRAAEMLAHSYHHLYGQDVTVLRFFTVYGPRNRPDMMAYKVLDSIFTGKQIPLYGAGDMFRDWTYVEDIARGVVQALDRPLGYEILNLGRGQPVRLLDFIRCMEEFAGRKAHLVPQPKVDSDALTTSADIEKARRLIDYEPRVSVRDGVGRLWRWYARAMSAEEKPAAPARSRPKLGVVDGRR</sequence>
<proteinExistence type="predicted"/>
<evidence type="ECO:0000256" key="1">
    <source>
        <dbReference type="ARBA" id="ARBA00023027"/>
    </source>
</evidence>
<dbReference type="SUPFAM" id="SSF51735">
    <property type="entry name" value="NAD(P)-binding Rossmann-fold domains"/>
    <property type="match status" value="1"/>
</dbReference>
<reference evidence="5" key="1">
    <citation type="journal article" date="2022" name="Int. J. Syst. Evol. Microbiol.">
        <title>Anaeromyxobacter oryzae sp. nov., Anaeromyxobacter diazotrophicus sp. nov. and Anaeromyxobacter paludicola sp. nov., isolated from paddy soils.</title>
        <authorList>
            <person name="Itoh H."/>
            <person name="Xu Z."/>
            <person name="Mise K."/>
            <person name="Masuda Y."/>
            <person name="Ushijima N."/>
            <person name="Hayakawa C."/>
            <person name="Shiratori Y."/>
            <person name="Senoo K."/>
        </authorList>
    </citation>
    <scope>NUCLEOTIDE SEQUENCE [LARGE SCALE GENOMIC DNA]</scope>
    <source>
        <strain evidence="5">Red630</strain>
    </source>
</reference>
<dbReference type="InterPro" id="IPR036291">
    <property type="entry name" value="NAD(P)-bd_dom_sf"/>
</dbReference>
<feature type="region of interest" description="Disordered" evidence="2">
    <location>
        <begin position="321"/>
        <end position="342"/>
    </location>
</feature>
<keyword evidence="1" id="KW-0520">NAD</keyword>
<dbReference type="PRINTS" id="PR01713">
    <property type="entry name" value="NUCEPIMERASE"/>
</dbReference>
<dbReference type="PANTHER" id="PTHR43574">
    <property type="entry name" value="EPIMERASE-RELATED"/>
    <property type="match status" value="1"/>
</dbReference>
<dbReference type="EMBL" id="AP025592">
    <property type="protein sequence ID" value="BDG10855.1"/>
    <property type="molecule type" value="Genomic_DNA"/>
</dbReference>
<organism evidence="4 5">
    <name type="scientific">Anaeromyxobacter paludicola</name>
    <dbReference type="NCBI Taxonomy" id="2918171"/>
    <lineage>
        <taxon>Bacteria</taxon>
        <taxon>Pseudomonadati</taxon>
        <taxon>Myxococcota</taxon>
        <taxon>Myxococcia</taxon>
        <taxon>Myxococcales</taxon>
        <taxon>Cystobacterineae</taxon>
        <taxon>Anaeromyxobacteraceae</taxon>
        <taxon>Anaeromyxobacter</taxon>
    </lineage>
</organism>
<evidence type="ECO:0000313" key="5">
    <source>
        <dbReference type="Proteomes" id="UP001162734"/>
    </source>
</evidence>
<gene>
    <name evidence="4" type="ORF">AMPC_39680</name>
</gene>
<dbReference type="Pfam" id="PF01370">
    <property type="entry name" value="Epimerase"/>
    <property type="match status" value="1"/>
</dbReference>
<dbReference type="InterPro" id="IPR001509">
    <property type="entry name" value="Epimerase_deHydtase"/>
</dbReference>
<feature type="domain" description="NAD-dependent epimerase/dehydratase" evidence="3">
    <location>
        <begin position="5"/>
        <end position="248"/>
    </location>
</feature>
<evidence type="ECO:0000259" key="3">
    <source>
        <dbReference type="Pfam" id="PF01370"/>
    </source>
</evidence>